<feature type="region of interest" description="Disordered" evidence="1">
    <location>
        <begin position="52"/>
        <end position="96"/>
    </location>
</feature>
<comment type="caution">
    <text evidence="2">The sequence shown here is derived from an EMBL/GenBank/DDBJ whole genome shotgun (WGS) entry which is preliminary data.</text>
</comment>
<organism evidence="2 3">
    <name type="scientific">Actinomyces massiliensis F0489</name>
    <dbReference type="NCBI Taxonomy" id="1125718"/>
    <lineage>
        <taxon>Bacteria</taxon>
        <taxon>Bacillati</taxon>
        <taxon>Actinomycetota</taxon>
        <taxon>Actinomycetes</taxon>
        <taxon>Actinomycetales</taxon>
        <taxon>Actinomycetaceae</taxon>
        <taxon>Actinomyces</taxon>
    </lineage>
</organism>
<dbReference type="AlphaFoldDB" id="J0N9U7"/>
<accession>J0N9U7</accession>
<dbReference type="OrthoDB" id="3255737at2"/>
<dbReference type="Proteomes" id="UP000002941">
    <property type="component" value="Unassembled WGS sequence"/>
</dbReference>
<feature type="compositionally biased region" description="Basic and acidic residues" evidence="1">
    <location>
        <begin position="81"/>
        <end position="96"/>
    </location>
</feature>
<evidence type="ECO:0000313" key="3">
    <source>
        <dbReference type="Proteomes" id="UP000002941"/>
    </source>
</evidence>
<proteinExistence type="predicted"/>
<dbReference type="EMBL" id="AKFT01000159">
    <property type="protein sequence ID" value="EJF41362.1"/>
    <property type="molecule type" value="Genomic_DNA"/>
</dbReference>
<keyword evidence="3" id="KW-1185">Reference proteome</keyword>
<reference evidence="2 3" key="1">
    <citation type="submission" date="2012-05" db="EMBL/GenBank/DDBJ databases">
        <authorList>
            <person name="Harkins D.M."/>
            <person name="Madupu R."/>
            <person name="Durkin A.S."/>
            <person name="Torralba M."/>
            <person name="Methe B."/>
            <person name="Sutton G.G."/>
            <person name="Nelson K.E."/>
        </authorList>
    </citation>
    <scope>NUCLEOTIDE SEQUENCE [LARGE SCALE GENOMIC DNA]</scope>
    <source>
        <strain evidence="2 3">F0489</strain>
    </source>
</reference>
<gene>
    <name evidence="2" type="ORF">HMPREF1318_1319</name>
</gene>
<name>J0N9U7_9ACTO</name>
<evidence type="ECO:0000313" key="2">
    <source>
        <dbReference type="EMBL" id="EJF41362.1"/>
    </source>
</evidence>
<sequence length="96" mass="11098">MERRDEKAITRRMAETRDQVAGLLQDGREPCTDDEVRVEHEAETRRMWLLKGKENKAVRGPQESEPIALRGTEPDDQENEDPPHRGKPERRADPPS</sequence>
<dbReference type="eggNOG" id="ENOG5031HPR">
    <property type="taxonomic scope" value="Bacteria"/>
</dbReference>
<evidence type="ECO:0000256" key="1">
    <source>
        <dbReference type="SAM" id="MobiDB-lite"/>
    </source>
</evidence>
<protein>
    <submittedName>
        <fullName evidence="2">Uncharacterized protein</fullName>
    </submittedName>
</protein>